<organism evidence="3 4">
    <name type="scientific">Pedobacter hartonius</name>
    <dbReference type="NCBI Taxonomy" id="425514"/>
    <lineage>
        <taxon>Bacteria</taxon>
        <taxon>Pseudomonadati</taxon>
        <taxon>Bacteroidota</taxon>
        <taxon>Sphingobacteriia</taxon>
        <taxon>Sphingobacteriales</taxon>
        <taxon>Sphingobacteriaceae</taxon>
        <taxon>Pedobacter</taxon>
    </lineage>
</organism>
<feature type="domain" description="Arm DNA-binding" evidence="2">
    <location>
        <begin position="9"/>
        <end position="49"/>
    </location>
</feature>
<proteinExistence type="predicted"/>
<sequence length="58" mass="6698">MKTTFSLLFYLKKPKNYLKGAAPIYLRITVDGKRAELSASRECDPPVMEHQKGTRNRQ</sequence>
<reference evidence="3 4" key="1">
    <citation type="submission" date="2016-10" db="EMBL/GenBank/DDBJ databases">
        <authorList>
            <person name="de Groot N.N."/>
        </authorList>
    </citation>
    <scope>NUCLEOTIDE SEQUENCE [LARGE SCALE GENOMIC DNA]</scope>
    <source>
        <strain evidence="3 4">DSM 19033</strain>
    </source>
</reference>
<dbReference type="RefSeq" id="WP_394332046.1">
    <property type="nucleotide sequence ID" value="NZ_FNRA01000020.1"/>
</dbReference>
<dbReference type="STRING" id="425514.SAMN05443550_1209"/>
<evidence type="ECO:0000313" key="4">
    <source>
        <dbReference type="Proteomes" id="UP000198850"/>
    </source>
</evidence>
<accession>A0A1H4HIK9</accession>
<protein>
    <submittedName>
        <fullName evidence="3">Phage integrase SAM-like domain-containing protein</fullName>
    </submittedName>
</protein>
<name>A0A1H4HIK9_9SPHI</name>
<keyword evidence="4" id="KW-1185">Reference proteome</keyword>
<dbReference type="Proteomes" id="UP000198850">
    <property type="component" value="Unassembled WGS sequence"/>
</dbReference>
<evidence type="ECO:0000256" key="1">
    <source>
        <dbReference type="SAM" id="MobiDB-lite"/>
    </source>
</evidence>
<dbReference type="AlphaFoldDB" id="A0A1H4HIK9"/>
<dbReference type="EMBL" id="FNRA01000020">
    <property type="protein sequence ID" value="SEB21505.1"/>
    <property type="molecule type" value="Genomic_DNA"/>
</dbReference>
<feature type="compositionally biased region" description="Basic and acidic residues" evidence="1">
    <location>
        <begin position="39"/>
        <end position="52"/>
    </location>
</feature>
<evidence type="ECO:0000313" key="3">
    <source>
        <dbReference type="EMBL" id="SEB21505.1"/>
    </source>
</evidence>
<feature type="region of interest" description="Disordered" evidence="1">
    <location>
        <begin position="39"/>
        <end position="58"/>
    </location>
</feature>
<dbReference type="InterPro" id="IPR035386">
    <property type="entry name" value="Arm-DNA-bind_5"/>
</dbReference>
<gene>
    <name evidence="3" type="ORF">SAMN05443550_1209</name>
</gene>
<evidence type="ECO:0000259" key="2">
    <source>
        <dbReference type="Pfam" id="PF17293"/>
    </source>
</evidence>
<dbReference type="Pfam" id="PF17293">
    <property type="entry name" value="Arm-DNA-bind_5"/>
    <property type="match status" value="1"/>
</dbReference>